<comment type="caution">
    <text evidence="11">Lacks conserved residue(s) required for the propagation of feature annotation.</text>
</comment>
<evidence type="ECO:0000256" key="2">
    <source>
        <dbReference type="ARBA" id="ARBA00022527"/>
    </source>
</evidence>
<dbReference type="Pfam" id="PF13947">
    <property type="entry name" value="GUB_WAK_bind"/>
    <property type="match status" value="1"/>
</dbReference>
<keyword evidence="9" id="KW-1015">Disulfide bond</keyword>
<dbReference type="InterPro" id="IPR025287">
    <property type="entry name" value="WAK_GUB"/>
</dbReference>
<keyword evidence="2" id="KW-0723">Serine/threonine-protein kinase</keyword>
<dbReference type="InterPro" id="IPR045274">
    <property type="entry name" value="WAK-like"/>
</dbReference>
<dbReference type="InterPro" id="IPR000742">
    <property type="entry name" value="EGF"/>
</dbReference>
<dbReference type="PANTHER" id="PTHR27005:SF479">
    <property type="entry name" value="OS06G0706600 PROTEIN"/>
    <property type="match status" value="1"/>
</dbReference>
<feature type="signal peptide" evidence="13">
    <location>
        <begin position="1"/>
        <end position="30"/>
    </location>
</feature>
<evidence type="ECO:0000256" key="9">
    <source>
        <dbReference type="ARBA" id="ARBA00023157"/>
    </source>
</evidence>
<dbReference type="PANTHER" id="PTHR27005">
    <property type="entry name" value="WALL-ASSOCIATED RECEPTOR KINASE-LIKE 21"/>
    <property type="match status" value="1"/>
</dbReference>
<evidence type="ECO:0000256" key="12">
    <source>
        <dbReference type="SAM" id="Phobius"/>
    </source>
</evidence>
<keyword evidence="3 11" id="KW-0245">EGF-like domain</keyword>
<keyword evidence="12" id="KW-1133">Transmembrane helix</keyword>
<protein>
    <submittedName>
        <fullName evidence="16">Wall-associated kinase family protein</fullName>
    </submittedName>
</protein>
<dbReference type="InterPro" id="IPR018097">
    <property type="entry name" value="EGF_Ca-bd_CS"/>
</dbReference>
<dbReference type="SMART" id="SM00181">
    <property type="entry name" value="EGF"/>
    <property type="match status" value="2"/>
</dbReference>
<keyword evidence="4" id="KW-0808">Transferase</keyword>
<evidence type="ECO:0000256" key="1">
    <source>
        <dbReference type="ARBA" id="ARBA00004479"/>
    </source>
</evidence>
<dbReference type="InterPro" id="IPR001245">
    <property type="entry name" value="Ser-Thr/Tyr_kinase_cat_dom"/>
</dbReference>
<dbReference type="PROSITE" id="PS50011">
    <property type="entry name" value="PROTEIN_KINASE_DOM"/>
    <property type="match status" value="1"/>
</dbReference>
<dbReference type="PROSITE" id="PS50026">
    <property type="entry name" value="EGF_3"/>
    <property type="match status" value="1"/>
</dbReference>
<keyword evidence="12" id="KW-0472">Membrane</keyword>
<dbReference type="Proteomes" id="UP001140206">
    <property type="component" value="Chromosome 4"/>
</dbReference>
<evidence type="ECO:0000313" key="17">
    <source>
        <dbReference type="Proteomes" id="UP001140206"/>
    </source>
</evidence>
<evidence type="ECO:0000256" key="10">
    <source>
        <dbReference type="ARBA" id="ARBA00023180"/>
    </source>
</evidence>
<dbReference type="InterPro" id="IPR000719">
    <property type="entry name" value="Prot_kinase_dom"/>
</dbReference>
<dbReference type="InterPro" id="IPR011009">
    <property type="entry name" value="Kinase-like_dom_sf"/>
</dbReference>
<feature type="chain" id="PRO_5043742677" evidence="13">
    <location>
        <begin position="31"/>
        <end position="549"/>
    </location>
</feature>
<evidence type="ECO:0000256" key="3">
    <source>
        <dbReference type="ARBA" id="ARBA00022536"/>
    </source>
</evidence>
<keyword evidence="10" id="KW-0325">Glycoprotein</keyword>
<keyword evidence="16" id="KW-0418">Kinase</keyword>
<dbReference type="Pfam" id="PF07714">
    <property type="entry name" value="PK_Tyr_Ser-Thr"/>
    <property type="match status" value="1"/>
</dbReference>
<dbReference type="SUPFAM" id="SSF57184">
    <property type="entry name" value="Growth factor receptor domain"/>
    <property type="match status" value="1"/>
</dbReference>
<dbReference type="InterPro" id="IPR009030">
    <property type="entry name" value="Growth_fac_rcpt_cys_sf"/>
</dbReference>
<dbReference type="SUPFAM" id="SSF56112">
    <property type="entry name" value="Protein kinase-like (PK-like)"/>
    <property type="match status" value="1"/>
</dbReference>
<feature type="domain" description="EGF-like" evidence="15">
    <location>
        <begin position="304"/>
        <end position="338"/>
    </location>
</feature>
<dbReference type="CDD" id="cd00054">
    <property type="entry name" value="EGF_CA"/>
    <property type="match status" value="1"/>
</dbReference>
<accession>A0AAV8CVP7</accession>
<evidence type="ECO:0000256" key="13">
    <source>
        <dbReference type="SAM" id="SignalP"/>
    </source>
</evidence>
<dbReference type="EMBL" id="JAMFTS010000004">
    <property type="protein sequence ID" value="KAJ4760108.1"/>
    <property type="molecule type" value="Genomic_DNA"/>
</dbReference>
<organism evidence="16 17">
    <name type="scientific">Rhynchospora pubera</name>
    <dbReference type="NCBI Taxonomy" id="906938"/>
    <lineage>
        <taxon>Eukaryota</taxon>
        <taxon>Viridiplantae</taxon>
        <taxon>Streptophyta</taxon>
        <taxon>Embryophyta</taxon>
        <taxon>Tracheophyta</taxon>
        <taxon>Spermatophyta</taxon>
        <taxon>Magnoliopsida</taxon>
        <taxon>Liliopsida</taxon>
        <taxon>Poales</taxon>
        <taxon>Cyperaceae</taxon>
        <taxon>Cyperoideae</taxon>
        <taxon>Rhynchosporeae</taxon>
        <taxon>Rhynchospora</taxon>
    </lineage>
</organism>
<name>A0AAV8CVP7_9POAL</name>
<dbReference type="PROSITE" id="PS00010">
    <property type="entry name" value="ASX_HYDROXYL"/>
    <property type="match status" value="1"/>
</dbReference>
<dbReference type="SMART" id="SM00220">
    <property type="entry name" value="S_TKc"/>
    <property type="match status" value="1"/>
</dbReference>
<gene>
    <name evidence="16" type="ORF">LUZ62_070483</name>
</gene>
<comment type="subcellular location">
    <subcellularLocation>
        <location evidence="1">Membrane</location>
        <topology evidence="1">Single-pass type I membrane protein</topology>
    </subcellularLocation>
</comment>
<dbReference type="AlphaFoldDB" id="A0AAV8CVP7"/>
<dbReference type="GO" id="GO:0004674">
    <property type="term" value="F:protein serine/threonine kinase activity"/>
    <property type="evidence" value="ECO:0007669"/>
    <property type="project" value="UniProtKB-KW"/>
</dbReference>
<evidence type="ECO:0000256" key="5">
    <source>
        <dbReference type="ARBA" id="ARBA00022729"/>
    </source>
</evidence>
<keyword evidence="17" id="KW-1185">Reference proteome</keyword>
<dbReference type="SMART" id="SM00179">
    <property type="entry name" value="EGF_CA"/>
    <property type="match status" value="1"/>
</dbReference>
<dbReference type="PROSITE" id="PS01187">
    <property type="entry name" value="EGF_CA"/>
    <property type="match status" value="1"/>
</dbReference>
<keyword evidence="12" id="KW-0812">Transmembrane</keyword>
<evidence type="ECO:0000256" key="11">
    <source>
        <dbReference type="PROSITE-ProRule" id="PRU00076"/>
    </source>
</evidence>
<dbReference type="Gene3D" id="2.10.25.10">
    <property type="entry name" value="Laminin"/>
    <property type="match status" value="2"/>
</dbReference>
<proteinExistence type="predicted"/>
<feature type="transmembrane region" description="Helical" evidence="12">
    <location>
        <begin position="355"/>
        <end position="377"/>
    </location>
</feature>
<evidence type="ECO:0000313" key="16">
    <source>
        <dbReference type="EMBL" id="KAJ4760108.1"/>
    </source>
</evidence>
<keyword evidence="6" id="KW-0677">Repeat</keyword>
<evidence type="ECO:0000256" key="4">
    <source>
        <dbReference type="ARBA" id="ARBA00022679"/>
    </source>
</evidence>
<dbReference type="GO" id="GO:0005886">
    <property type="term" value="C:plasma membrane"/>
    <property type="evidence" value="ECO:0007669"/>
    <property type="project" value="TreeGrafter"/>
</dbReference>
<keyword evidence="8" id="KW-0067">ATP-binding</keyword>
<dbReference type="GO" id="GO:0030247">
    <property type="term" value="F:polysaccharide binding"/>
    <property type="evidence" value="ECO:0007669"/>
    <property type="project" value="InterPro"/>
</dbReference>
<dbReference type="InterPro" id="IPR000152">
    <property type="entry name" value="EGF-type_Asp/Asn_hydroxyl_site"/>
</dbReference>
<feature type="domain" description="Protein kinase" evidence="14">
    <location>
        <begin position="425"/>
        <end position="549"/>
    </location>
</feature>
<evidence type="ECO:0000256" key="6">
    <source>
        <dbReference type="ARBA" id="ARBA00022737"/>
    </source>
</evidence>
<evidence type="ECO:0000256" key="8">
    <source>
        <dbReference type="ARBA" id="ARBA00022840"/>
    </source>
</evidence>
<sequence>MNFLMLFKLTVLTLVPLLPLLLAFLTSSVAQLTQSPWCPTHCGDMKVDFPFGVGEGCGRSKQFQLDCEKNDLDNFSIFVVHTRIEVLSISISEGQARVKSPINRLCYSRFPTFINPNVLEANLVETPFWLSSNANKFMVIGSGGLGGLGLITGTMSKIKSGCMAWQVFDEEILVDSLCSGIGCCESIIPYPSKYFQIYFDMNSLPASVFNTCRYAMLVEADDIFKFRTSYLRSPESFEKDAISLLAVLDWTISNDTCNIAQENMTSYACVSSHSKCIDYNNLGYRCSCIQGYQGNPYVPSGCQDIDECLNLNCFGICTNTLGSFKCECPPGTHGNGSISGGCYKNGQKIQFLGKIVIGFSIFIVVLLLSSSLVYSVYQRRKVAAIKRKYFQQYGGHLFLEEMKSKHGVSFRIFKEEELIEATNNFDEKNKVAEGGNGIVYRGTMDNKLVAIKKCKTIGERERKEFGKEILILSQLNHKNIVATLGCCLEVEIPILIYEFISEGTLFDLLHRKCDVHIPLSTRLKIAQETAEALSYIYTHGHPLLLFTAM</sequence>
<dbReference type="InterPro" id="IPR001881">
    <property type="entry name" value="EGF-like_Ca-bd_dom"/>
</dbReference>
<comment type="caution">
    <text evidence="16">The sequence shown here is derived from an EMBL/GenBank/DDBJ whole genome shotgun (WGS) entry which is preliminary data.</text>
</comment>
<keyword evidence="5 13" id="KW-0732">Signal</keyword>
<reference evidence="16" key="1">
    <citation type="submission" date="2022-08" db="EMBL/GenBank/DDBJ databases">
        <authorList>
            <person name="Marques A."/>
        </authorList>
    </citation>
    <scope>NUCLEOTIDE SEQUENCE</scope>
    <source>
        <strain evidence="16">RhyPub2mFocal</strain>
        <tissue evidence="16">Leaves</tissue>
    </source>
</reference>
<evidence type="ECO:0000256" key="7">
    <source>
        <dbReference type="ARBA" id="ARBA00022741"/>
    </source>
</evidence>
<dbReference type="GO" id="GO:0005509">
    <property type="term" value="F:calcium ion binding"/>
    <property type="evidence" value="ECO:0007669"/>
    <property type="project" value="InterPro"/>
</dbReference>
<dbReference type="GO" id="GO:0005524">
    <property type="term" value="F:ATP binding"/>
    <property type="evidence" value="ECO:0007669"/>
    <property type="project" value="UniProtKB-KW"/>
</dbReference>
<evidence type="ECO:0000259" key="15">
    <source>
        <dbReference type="PROSITE" id="PS50026"/>
    </source>
</evidence>
<dbReference type="Gene3D" id="1.10.510.10">
    <property type="entry name" value="Transferase(Phosphotransferase) domain 1"/>
    <property type="match status" value="1"/>
</dbReference>
<dbReference type="GO" id="GO:0007166">
    <property type="term" value="P:cell surface receptor signaling pathway"/>
    <property type="evidence" value="ECO:0007669"/>
    <property type="project" value="InterPro"/>
</dbReference>
<keyword evidence="7" id="KW-0547">Nucleotide-binding</keyword>
<evidence type="ECO:0000259" key="14">
    <source>
        <dbReference type="PROSITE" id="PS50011"/>
    </source>
</evidence>